<dbReference type="EMBL" id="JACJPY010000034">
    <property type="protein sequence ID" value="MBD2150806.1"/>
    <property type="molecule type" value="Genomic_DNA"/>
</dbReference>
<evidence type="ECO:0000313" key="1">
    <source>
        <dbReference type="EMBL" id="MBD2150806.1"/>
    </source>
</evidence>
<keyword evidence="2" id="KW-1185">Reference proteome</keyword>
<dbReference type="Proteomes" id="UP000631421">
    <property type="component" value="Unassembled WGS sequence"/>
</dbReference>
<accession>A0A926UT56</accession>
<reference evidence="1" key="1">
    <citation type="journal article" date="2015" name="ISME J.">
        <title>Draft Genome Sequence of Streptomyces incarnatus NRRL8089, which Produces the Nucleoside Antibiotic Sinefungin.</title>
        <authorList>
            <person name="Oshima K."/>
            <person name="Hattori M."/>
            <person name="Shimizu H."/>
            <person name="Fukuda K."/>
            <person name="Nemoto M."/>
            <person name="Inagaki K."/>
            <person name="Tamura T."/>
        </authorList>
    </citation>
    <scope>NUCLEOTIDE SEQUENCE</scope>
    <source>
        <strain evidence="1">FACHB-1277</strain>
    </source>
</reference>
<name>A0A926UT56_9CYAN</name>
<evidence type="ECO:0000313" key="2">
    <source>
        <dbReference type="Proteomes" id="UP000631421"/>
    </source>
</evidence>
<dbReference type="AlphaFoldDB" id="A0A926UT56"/>
<protein>
    <submittedName>
        <fullName evidence="1">Uncharacterized protein</fullName>
    </submittedName>
</protein>
<gene>
    <name evidence="1" type="ORF">H6F44_11840</name>
</gene>
<comment type="caution">
    <text evidence="1">The sequence shown here is derived from an EMBL/GenBank/DDBJ whole genome shotgun (WGS) entry which is preliminary data.</text>
</comment>
<proteinExistence type="predicted"/>
<reference evidence="1" key="2">
    <citation type="submission" date="2020-08" db="EMBL/GenBank/DDBJ databases">
        <authorList>
            <person name="Chen M."/>
            <person name="Teng W."/>
            <person name="Zhao L."/>
            <person name="Hu C."/>
            <person name="Zhou Y."/>
            <person name="Han B."/>
            <person name="Song L."/>
            <person name="Shu W."/>
        </authorList>
    </citation>
    <scope>NUCLEOTIDE SEQUENCE</scope>
    <source>
        <strain evidence="1">FACHB-1277</strain>
    </source>
</reference>
<dbReference type="RefSeq" id="WP_190351170.1">
    <property type="nucleotide sequence ID" value="NZ_JACJPY010000034.1"/>
</dbReference>
<sequence>MGTLIRRKNTHTFYSQLLIFVNMQLRAYPLMSTCSKRAIARKIGRFGKRAKYSPRQPLIARIATALRISKSEAYDQLMTEREYLLRQQ</sequence>
<organism evidence="1 2">
    <name type="scientific">Pseudanabaena cinerea FACHB-1277</name>
    <dbReference type="NCBI Taxonomy" id="2949581"/>
    <lineage>
        <taxon>Bacteria</taxon>
        <taxon>Bacillati</taxon>
        <taxon>Cyanobacteriota</taxon>
        <taxon>Cyanophyceae</taxon>
        <taxon>Pseudanabaenales</taxon>
        <taxon>Pseudanabaenaceae</taxon>
        <taxon>Pseudanabaena</taxon>
        <taxon>Pseudanabaena cinerea</taxon>
    </lineage>
</organism>